<accession>A0AA87RE15</accession>
<dbReference type="Gene3D" id="3.30.1370.60">
    <property type="entry name" value="Hypothetical oxidoreductase yiak, domain 2"/>
    <property type="match status" value="1"/>
</dbReference>
<reference evidence="3 4" key="1">
    <citation type="submission" date="2019-07" db="EMBL/GenBank/DDBJ databases">
        <title>Whole genome shotgun sequence of Agrococcus baldri NBRC 103055.</title>
        <authorList>
            <person name="Hosoyama A."/>
            <person name="Uohara A."/>
            <person name="Ohji S."/>
            <person name="Ichikawa N."/>
        </authorList>
    </citation>
    <scope>NUCLEOTIDE SEQUENCE [LARGE SCALE GENOMIC DNA]</scope>
    <source>
        <strain evidence="3 4">NBRC 103055</strain>
    </source>
</reference>
<dbReference type="RefSeq" id="WP_186808077.1">
    <property type="nucleotide sequence ID" value="NZ_BJUU01000002.1"/>
</dbReference>
<dbReference type="PANTHER" id="PTHR11091:SF0">
    <property type="entry name" value="MALATE DEHYDROGENASE"/>
    <property type="match status" value="1"/>
</dbReference>
<sequence length="384" mass="39441">MTVAVEELERFVAELLAARGVSAERAGVIAAFMAKADRYGVATHGVARLGAYLGRIDAGVMELDPEPRIVEERAATALLDAGNGWGQIAASRAMRLAIDKARVAGIGAVSVANSNHFGVAGHYVELAAKAGCIGVAMTNASPAMAPFNAKVALLGTNPIAFGVPVAGAAPVILDMSSSLVARGKIRRAFNEGAERIPEGWAVDKDGLPTTDPAAALAGLLAPIGGAKGTGLSLIIDILSGLLSGTGRTGEVANIMDASRPSGTGHLLIAIDPDAFIGRDAFEAAVAETGERIHAMEAADGGRVLLPGQLEHERADSIGAAGVALPADVRAELDALAERFGVERPSESSWPPPRRRLLGLGVALTDTARWSGCHGHVDPFTQRAQ</sequence>
<evidence type="ECO:0000256" key="2">
    <source>
        <dbReference type="ARBA" id="ARBA00023002"/>
    </source>
</evidence>
<comment type="caution">
    <text evidence="3">The sequence shown here is derived from an EMBL/GenBank/DDBJ whole genome shotgun (WGS) entry which is preliminary data.</text>
</comment>
<dbReference type="SUPFAM" id="SSF89733">
    <property type="entry name" value="L-sulfolactate dehydrogenase-like"/>
    <property type="match status" value="1"/>
</dbReference>
<dbReference type="EMBL" id="BJUU01000002">
    <property type="protein sequence ID" value="GEK79074.1"/>
    <property type="molecule type" value="Genomic_DNA"/>
</dbReference>
<dbReference type="Proteomes" id="UP000321749">
    <property type="component" value="Unassembled WGS sequence"/>
</dbReference>
<dbReference type="InterPro" id="IPR043144">
    <property type="entry name" value="Mal/L-sulf/L-lact_DH-like_ah"/>
</dbReference>
<organism evidence="3 4">
    <name type="scientific">Agrococcus baldri</name>
    <dbReference type="NCBI Taxonomy" id="153730"/>
    <lineage>
        <taxon>Bacteria</taxon>
        <taxon>Bacillati</taxon>
        <taxon>Actinomycetota</taxon>
        <taxon>Actinomycetes</taxon>
        <taxon>Micrococcales</taxon>
        <taxon>Microbacteriaceae</taxon>
        <taxon>Agrococcus</taxon>
    </lineage>
</organism>
<keyword evidence="2" id="KW-0560">Oxidoreductase</keyword>
<comment type="similarity">
    <text evidence="1">Belongs to the LDH2/MDH2 oxidoreductase family.</text>
</comment>
<gene>
    <name evidence="3" type="ORF">ABA31_04250</name>
</gene>
<dbReference type="InterPro" id="IPR036111">
    <property type="entry name" value="Mal/L-sulfo/L-lacto_DH-like_sf"/>
</dbReference>
<evidence type="ECO:0000313" key="3">
    <source>
        <dbReference type="EMBL" id="GEK79074.1"/>
    </source>
</evidence>
<dbReference type="InterPro" id="IPR003767">
    <property type="entry name" value="Malate/L-lactate_DH-like"/>
</dbReference>
<dbReference type="InterPro" id="IPR043143">
    <property type="entry name" value="Mal/L-sulf/L-lact_DH-like_NADP"/>
</dbReference>
<dbReference type="Gene3D" id="1.10.1530.10">
    <property type="match status" value="1"/>
</dbReference>
<dbReference type="Pfam" id="PF02615">
    <property type="entry name" value="Ldh_2"/>
    <property type="match status" value="1"/>
</dbReference>
<dbReference type="GO" id="GO:0016491">
    <property type="term" value="F:oxidoreductase activity"/>
    <property type="evidence" value="ECO:0007669"/>
    <property type="project" value="UniProtKB-KW"/>
</dbReference>
<evidence type="ECO:0000256" key="1">
    <source>
        <dbReference type="ARBA" id="ARBA00006056"/>
    </source>
</evidence>
<dbReference type="AlphaFoldDB" id="A0AA87RE15"/>
<protein>
    <submittedName>
        <fullName evidence="3">Lactate dehydrogenase</fullName>
    </submittedName>
</protein>
<proteinExistence type="inferred from homology"/>
<name>A0AA87RE15_9MICO</name>
<dbReference type="PANTHER" id="PTHR11091">
    <property type="entry name" value="OXIDOREDUCTASE-RELATED"/>
    <property type="match status" value="1"/>
</dbReference>
<keyword evidence="4" id="KW-1185">Reference proteome</keyword>
<evidence type="ECO:0000313" key="4">
    <source>
        <dbReference type="Proteomes" id="UP000321749"/>
    </source>
</evidence>